<dbReference type="Proteomes" id="UP001428341">
    <property type="component" value="Unassembled WGS sequence"/>
</dbReference>
<keyword evidence="2" id="KW-1185">Reference proteome</keyword>
<protein>
    <submittedName>
        <fullName evidence="1">Uncharacterized protein</fullName>
    </submittedName>
</protein>
<sequence>MEEEDDHLKIQGMILEMALWIACTIEKEVENLLVRTGVQLTKPPTIEEWKGVKRVSLIAHKIKSLSEIPRISSLVLLQHLDLSRTKIHELPQELKTLVFRMYNWGILLPEAVDEGNVLSGDAESLIKDLLYLKQLNLISLTLNSSNTVQNFFEFPNLVSITQSLCISYASQSSPLNILHLAHMEHPNELDISGIEFEELKIDSTADQVWKVLQIGFRNLHTFNISTCFNVKDLTWLTFAPKRKNLKISFCLEMEEIINVEKLSQVSETMGELNLFAQLESVYLLCAVDLKGIYPNPLLSTAKRN</sequence>
<accession>A0AAP0R342</accession>
<proteinExistence type="predicted"/>
<dbReference type="EMBL" id="JBCGBO010000001">
    <property type="protein sequence ID" value="KAK9229306.1"/>
    <property type="molecule type" value="Genomic_DNA"/>
</dbReference>
<name>A0AAP0R342_9ROSI</name>
<evidence type="ECO:0000313" key="2">
    <source>
        <dbReference type="Proteomes" id="UP001428341"/>
    </source>
</evidence>
<dbReference type="AlphaFoldDB" id="A0AAP0R342"/>
<evidence type="ECO:0000313" key="1">
    <source>
        <dbReference type="EMBL" id="KAK9229306.1"/>
    </source>
</evidence>
<dbReference type="SUPFAM" id="SSF52058">
    <property type="entry name" value="L domain-like"/>
    <property type="match status" value="1"/>
</dbReference>
<comment type="caution">
    <text evidence="1">The sequence shown here is derived from an EMBL/GenBank/DDBJ whole genome shotgun (WGS) entry which is preliminary data.</text>
</comment>
<reference evidence="1 2" key="1">
    <citation type="submission" date="2024-05" db="EMBL/GenBank/DDBJ databases">
        <title>Haplotype-resolved chromosome-level genome assembly of Huyou (Citrus changshanensis).</title>
        <authorList>
            <person name="Miao C."/>
            <person name="Chen W."/>
            <person name="Wu Y."/>
            <person name="Wang L."/>
            <person name="Zhao S."/>
            <person name="Grierson D."/>
            <person name="Xu C."/>
            <person name="Chen K."/>
        </authorList>
    </citation>
    <scope>NUCLEOTIDE SEQUENCE [LARGE SCALE GENOMIC DNA]</scope>
    <source>
        <strain evidence="1">01-14</strain>
        <tissue evidence="1">Leaf</tissue>
    </source>
</reference>
<gene>
    <name evidence="1" type="ORF">WN944_022268</name>
</gene>
<dbReference type="InterPro" id="IPR032675">
    <property type="entry name" value="LRR_dom_sf"/>
</dbReference>
<organism evidence="1 2">
    <name type="scientific">Citrus x changshan-huyou</name>
    <dbReference type="NCBI Taxonomy" id="2935761"/>
    <lineage>
        <taxon>Eukaryota</taxon>
        <taxon>Viridiplantae</taxon>
        <taxon>Streptophyta</taxon>
        <taxon>Embryophyta</taxon>
        <taxon>Tracheophyta</taxon>
        <taxon>Spermatophyta</taxon>
        <taxon>Magnoliopsida</taxon>
        <taxon>eudicotyledons</taxon>
        <taxon>Gunneridae</taxon>
        <taxon>Pentapetalae</taxon>
        <taxon>rosids</taxon>
        <taxon>malvids</taxon>
        <taxon>Sapindales</taxon>
        <taxon>Rutaceae</taxon>
        <taxon>Aurantioideae</taxon>
        <taxon>Citrus</taxon>
    </lineage>
</organism>
<dbReference type="Gene3D" id="3.80.10.10">
    <property type="entry name" value="Ribonuclease Inhibitor"/>
    <property type="match status" value="1"/>
</dbReference>